<sequence length="270" mass="30876">MKEKTYHTRCGTIHYWASVSNPDTITLVLLPGLTADHRLFDKQIQYFENRYNVIVWDAPAHASSWPFRFDFDLFDKAKWLDDILNQEGLTKPVIVGQSMGGYVGQAYAQLYPDKMTGFVSIDSAPLQRSYVTAVEIWLLKRMEPVYAHYPWKWLLKSGSEGVATTDYGRSLMREMMLDYDGNQKRYAQIAGHGFRILAEAMEKNLPYELKCPSLLICGTQDHAGSCIRYNKAWHQKSKIPLKWIEGAGHNSNTDKPELINSLIEEFAAGI</sequence>
<dbReference type="AlphaFoldDB" id="A0A6L5YIC3"/>
<name>A0A6L5YIC3_9FIRM</name>
<feature type="domain" description="AB hydrolase-1" evidence="1">
    <location>
        <begin position="26"/>
        <end position="255"/>
    </location>
</feature>
<evidence type="ECO:0000313" key="2">
    <source>
        <dbReference type="EMBL" id="MST58051.1"/>
    </source>
</evidence>
<dbReference type="Proteomes" id="UP000476055">
    <property type="component" value="Unassembled WGS sequence"/>
</dbReference>
<comment type="caution">
    <text evidence="2">The sequence shown here is derived from an EMBL/GenBank/DDBJ whole genome shotgun (WGS) entry which is preliminary data.</text>
</comment>
<dbReference type="RefSeq" id="WP_154496159.1">
    <property type="nucleotide sequence ID" value="NZ_VUMU01000007.1"/>
</dbReference>
<dbReference type="Pfam" id="PF00561">
    <property type="entry name" value="Abhydrolase_1"/>
    <property type="match status" value="1"/>
</dbReference>
<dbReference type="SUPFAM" id="SSF53474">
    <property type="entry name" value="alpha/beta-Hydrolases"/>
    <property type="match status" value="1"/>
</dbReference>
<evidence type="ECO:0000259" key="1">
    <source>
        <dbReference type="Pfam" id="PF00561"/>
    </source>
</evidence>
<accession>A0A6L5YIC3</accession>
<keyword evidence="2" id="KW-0378">Hydrolase</keyword>
<organism evidence="2 3">
    <name type="scientific">Waltera intestinalis</name>
    <dbReference type="NCBI Taxonomy" id="2606635"/>
    <lineage>
        <taxon>Bacteria</taxon>
        <taxon>Bacillati</taxon>
        <taxon>Bacillota</taxon>
        <taxon>Clostridia</taxon>
        <taxon>Lachnospirales</taxon>
        <taxon>Lachnospiraceae</taxon>
        <taxon>Waltera</taxon>
    </lineage>
</organism>
<dbReference type="Gene3D" id="3.40.50.1820">
    <property type="entry name" value="alpha/beta hydrolase"/>
    <property type="match status" value="1"/>
</dbReference>
<dbReference type="GO" id="GO:0016787">
    <property type="term" value="F:hydrolase activity"/>
    <property type="evidence" value="ECO:0007669"/>
    <property type="project" value="UniProtKB-KW"/>
</dbReference>
<dbReference type="InterPro" id="IPR000073">
    <property type="entry name" value="AB_hydrolase_1"/>
</dbReference>
<reference evidence="2 3" key="1">
    <citation type="submission" date="2019-08" db="EMBL/GenBank/DDBJ databases">
        <title>In-depth cultivation of the pig gut microbiome towards novel bacterial diversity and tailored functional studies.</title>
        <authorList>
            <person name="Wylensek D."/>
            <person name="Hitch T.C.A."/>
            <person name="Clavel T."/>
        </authorList>
    </citation>
    <scope>NUCLEOTIDE SEQUENCE [LARGE SCALE GENOMIC DNA]</scope>
    <source>
        <strain evidence="2 3">WCA3-601-WT-6H</strain>
    </source>
</reference>
<dbReference type="EMBL" id="VUMU01000007">
    <property type="protein sequence ID" value="MST58051.1"/>
    <property type="molecule type" value="Genomic_DNA"/>
</dbReference>
<protein>
    <submittedName>
        <fullName evidence="2">Alpha/beta hydrolase</fullName>
    </submittedName>
</protein>
<evidence type="ECO:0000313" key="3">
    <source>
        <dbReference type="Proteomes" id="UP000476055"/>
    </source>
</evidence>
<dbReference type="InterPro" id="IPR029058">
    <property type="entry name" value="AB_hydrolase_fold"/>
</dbReference>
<keyword evidence="3" id="KW-1185">Reference proteome</keyword>
<gene>
    <name evidence="2" type="ORF">FYJ59_07320</name>
</gene>
<proteinExistence type="predicted"/>
<dbReference type="PANTHER" id="PTHR43798">
    <property type="entry name" value="MONOACYLGLYCEROL LIPASE"/>
    <property type="match status" value="1"/>
</dbReference>
<dbReference type="InterPro" id="IPR050266">
    <property type="entry name" value="AB_hydrolase_sf"/>
</dbReference>